<protein>
    <submittedName>
        <fullName evidence="2">Uncharacterized protein</fullName>
    </submittedName>
</protein>
<feature type="region of interest" description="Disordered" evidence="1">
    <location>
        <begin position="35"/>
        <end position="73"/>
    </location>
</feature>
<accession>A0A074ZYQ6</accession>
<proteinExistence type="predicted"/>
<dbReference type="EMBL" id="KL597069">
    <property type="protein sequence ID" value="KER20314.1"/>
    <property type="molecule type" value="Genomic_DNA"/>
</dbReference>
<reference evidence="2 3" key="1">
    <citation type="submission" date="2013-11" db="EMBL/GenBank/DDBJ databases">
        <title>Opisthorchis viverrini - life in the bile duct.</title>
        <authorList>
            <person name="Young N.D."/>
            <person name="Nagarajan N."/>
            <person name="Lin S.J."/>
            <person name="Korhonen P.K."/>
            <person name="Jex A.R."/>
            <person name="Hall R.S."/>
            <person name="Safavi-Hemami H."/>
            <person name="Kaewkong W."/>
            <person name="Bertrand D."/>
            <person name="Gao S."/>
            <person name="Seet Q."/>
            <person name="Wongkham S."/>
            <person name="Teh B.T."/>
            <person name="Wongkham C."/>
            <person name="Intapan P.M."/>
            <person name="Maleewong W."/>
            <person name="Yang X."/>
            <person name="Hu M."/>
            <person name="Wang Z."/>
            <person name="Hofmann A."/>
            <person name="Sternberg P.W."/>
            <person name="Tan P."/>
            <person name="Wang J."/>
            <person name="Gasser R.B."/>
        </authorList>
    </citation>
    <scope>NUCLEOTIDE SEQUENCE [LARGE SCALE GENOMIC DNA]</scope>
</reference>
<dbReference type="AlphaFoldDB" id="A0A074ZYQ6"/>
<organism evidence="2 3">
    <name type="scientific">Opisthorchis viverrini</name>
    <name type="common">Southeast Asian liver fluke</name>
    <dbReference type="NCBI Taxonomy" id="6198"/>
    <lineage>
        <taxon>Eukaryota</taxon>
        <taxon>Metazoa</taxon>
        <taxon>Spiralia</taxon>
        <taxon>Lophotrochozoa</taxon>
        <taxon>Platyhelminthes</taxon>
        <taxon>Trematoda</taxon>
        <taxon>Digenea</taxon>
        <taxon>Opisthorchiida</taxon>
        <taxon>Opisthorchiata</taxon>
        <taxon>Opisthorchiidae</taxon>
        <taxon>Opisthorchis</taxon>
    </lineage>
</organism>
<keyword evidence="3" id="KW-1185">Reference proteome</keyword>
<evidence type="ECO:0000313" key="3">
    <source>
        <dbReference type="Proteomes" id="UP000054324"/>
    </source>
</evidence>
<dbReference type="RefSeq" id="XP_009175951.1">
    <property type="nucleotide sequence ID" value="XM_009177687.1"/>
</dbReference>
<name>A0A074ZYQ6_OPIVI</name>
<sequence>MDAADERINGEKHYLTVGSVTRKDAPVDQLLEDSMKDDEDHAAEAPATWKYPSPRDSFVWHDSRHSRSQPTLD</sequence>
<dbReference type="KEGG" id="ovi:T265_11121"/>
<evidence type="ECO:0000256" key="1">
    <source>
        <dbReference type="SAM" id="MobiDB-lite"/>
    </source>
</evidence>
<gene>
    <name evidence="2" type="ORF">T265_11121</name>
</gene>
<evidence type="ECO:0000313" key="2">
    <source>
        <dbReference type="EMBL" id="KER20314.1"/>
    </source>
</evidence>
<dbReference type="Proteomes" id="UP000054324">
    <property type="component" value="Unassembled WGS sequence"/>
</dbReference>
<dbReference type="CTD" id="20325289"/>
<dbReference type="GeneID" id="20325289"/>